<keyword evidence="3" id="KW-0285">Flavoprotein</keyword>
<evidence type="ECO:0000259" key="11">
    <source>
        <dbReference type="Pfam" id="PF01619"/>
    </source>
</evidence>
<evidence type="ECO:0000313" key="12">
    <source>
        <dbReference type="EMBL" id="SDR12713.1"/>
    </source>
</evidence>
<feature type="domain" description="Proline dehydrogenase" evidence="11">
    <location>
        <begin position="57"/>
        <end position="314"/>
    </location>
</feature>
<evidence type="ECO:0000256" key="7">
    <source>
        <dbReference type="ARBA" id="ARBA00023062"/>
    </source>
</evidence>
<evidence type="ECO:0000256" key="9">
    <source>
        <dbReference type="PIRSR" id="PIRSR000196-1"/>
    </source>
</evidence>
<evidence type="ECO:0000256" key="1">
    <source>
        <dbReference type="ARBA" id="ARBA00004739"/>
    </source>
</evidence>
<evidence type="ECO:0000256" key="4">
    <source>
        <dbReference type="ARBA" id="ARBA00022741"/>
    </source>
</evidence>
<dbReference type="PIRSF" id="PIRSF000196">
    <property type="entry name" value="Pro_dehydrog"/>
    <property type="match status" value="1"/>
</dbReference>
<feature type="binding site" evidence="9">
    <location>
        <position position="112"/>
    </location>
    <ligand>
        <name>substrate</name>
    </ligand>
</feature>
<dbReference type="InterPro" id="IPR008219">
    <property type="entry name" value="PRODH_bac_arc"/>
</dbReference>
<dbReference type="Pfam" id="PF01619">
    <property type="entry name" value="Pro_dh"/>
    <property type="match status" value="1"/>
</dbReference>
<gene>
    <name evidence="12" type="ORF">SAMN04489764_3599</name>
</gene>
<dbReference type="PANTHER" id="PTHR13914:SF0">
    <property type="entry name" value="PROLINE DEHYDROGENASE 1, MITOCHONDRIAL"/>
    <property type="match status" value="1"/>
</dbReference>
<evidence type="ECO:0000256" key="6">
    <source>
        <dbReference type="ARBA" id="ARBA00023002"/>
    </source>
</evidence>
<proteinExistence type="predicted"/>
<keyword evidence="6" id="KW-0560">Oxidoreductase</keyword>
<evidence type="ECO:0000256" key="3">
    <source>
        <dbReference type="ARBA" id="ARBA00022630"/>
    </source>
</evidence>
<feature type="binding site" evidence="9">
    <location>
        <position position="303"/>
    </location>
    <ligand>
        <name>substrate</name>
    </ligand>
</feature>
<dbReference type="InterPro" id="IPR015659">
    <property type="entry name" value="Proline_oxidase"/>
</dbReference>
<dbReference type="UniPathway" id="UPA00261">
    <property type="reaction ID" value="UER00373"/>
</dbReference>
<comment type="catalytic activity">
    <reaction evidence="8">
        <text>L-proline + a quinone = (S)-1-pyrroline-5-carboxylate + a quinol + H(+)</text>
        <dbReference type="Rhea" id="RHEA:23784"/>
        <dbReference type="ChEBI" id="CHEBI:15378"/>
        <dbReference type="ChEBI" id="CHEBI:17388"/>
        <dbReference type="ChEBI" id="CHEBI:24646"/>
        <dbReference type="ChEBI" id="CHEBI:60039"/>
        <dbReference type="ChEBI" id="CHEBI:132124"/>
        <dbReference type="EC" id="1.5.5.2"/>
    </reaction>
</comment>
<evidence type="ECO:0000313" key="13">
    <source>
        <dbReference type="Proteomes" id="UP000217103"/>
    </source>
</evidence>
<name>A0A1H1GI29_9ACTN</name>
<dbReference type="Gene3D" id="3.20.20.220">
    <property type="match status" value="1"/>
</dbReference>
<keyword evidence="13" id="KW-1185">Reference proteome</keyword>
<dbReference type="Proteomes" id="UP000217103">
    <property type="component" value="Unassembled WGS sequence"/>
</dbReference>
<evidence type="ECO:0000256" key="8">
    <source>
        <dbReference type="ARBA" id="ARBA00048779"/>
    </source>
</evidence>
<dbReference type="EMBL" id="FNKK01000002">
    <property type="protein sequence ID" value="SDR12713.1"/>
    <property type="molecule type" value="Genomic_DNA"/>
</dbReference>
<feature type="binding site" evidence="10">
    <location>
        <begin position="202"/>
        <end position="204"/>
    </location>
    <ligand>
        <name>FAD</name>
        <dbReference type="ChEBI" id="CHEBI:57692"/>
    </ligand>
</feature>
<protein>
    <recommendedName>
        <fullName evidence="2">proline dehydrogenase</fullName>
        <ecNumber evidence="2">1.5.5.2</ecNumber>
    </recommendedName>
</protein>
<evidence type="ECO:0000256" key="5">
    <source>
        <dbReference type="ARBA" id="ARBA00022827"/>
    </source>
</evidence>
<accession>A0A1H1GI29</accession>
<dbReference type="GO" id="GO:0004657">
    <property type="term" value="F:proline dehydrogenase activity"/>
    <property type="evidence" value="ECO:0007669"/>
    <property type="project" value="UniProtKB-EC"/>
</dbReference>
<feature type="binding site" evidence="10">
    <location>
        <begin position="241"/>
        <end position="242"/>
    </location>
    <ligand>
        <name>FAD</name>
        <dbReference type="ChEBI" id="CHEBI:57692"/>
    </ligand>
</feature>
<dbReference type="STRING" id="35622.SAMN04489764_3599"/>
<comment type="pathway">
    <text evidence="1">Amino-acid degradation; L-proline degradation into L-glutamate; L-glutamate from L-proline: step 1/2.</text>
</comment>
<organism evidence="12 13">
    <name type="scientific">Thermostaphylospora chromogena</name>
    <dbReference type="NCBI Taxonomy" id="35622"/>
    <lineage>
        <taxon>Bacteria</taxon>
        <taxon>Bacillati</taxon>
        <taxon>Actinomycetota</taxon>
        <taxon>Actinomycetes</taxon>
        <taxon>Streptosporangiales</taxon>
        <taxon>Thermomonosporaceae</taxon>
        <taxon>Thermostaphylospora</taxon>
    </lineage>
</organism>
<sequence>MSIGAAASASYAEAMYRSLLLAVSRGSAVRRAVTGLPVARRVVDRFVAGEHAEDALAVTRRLTSAGLAVTIDHLGEHAADAAAAARTAKAYLVLLDMLAPLGLGERAEASVKLSALGQTLGPDGEAVALGHARQICAAARAAGAAVTLDMEDHTTVDSTLRVLRRLRADFPETGVAIQSRLLRSEADCRDLAREGARVRLVKGAYAEPPSVAHQSRSAVDRAYVRCLRTLMEGNGYPMVATHDDRLIAVAAALAARAGRGRDGYELQMLYGVRPARQRVLAHAGHTVRVYLPYGADWYDYFARRLAERPANLAFFLRSLTSV</sequence>
<dbReference type="InterPro" id="IPR002872">
    <property type="entry name" value="Proline_DH_dom"/>
</dbReference>
<feature type="binding site" evidence="9">
    <location>
        <position position="304"/>
    </location>
    <ligand>
        <name>substrate</name>
    </ligand>
</feature>
<dbReference type="GO" id="GO:0000166">
    <property type="term" value="F:nucleotide binding"/>
    <property type="evidence" value="ECO:0007669"/>
    <property type="project" value="UniProtKB-KW"/>
</dbReference>
<feature type="binding site" evidence="10">
    <location>
        <position position="150"/>
    </location>
    <ligand>
        <name>FAD</name>
        <dbReference type="ChEBI" id="CHEBI:57692"/>
    </ligand>
</feature>
<dbReference type="PANTHER" id="PTHR13914">
    <property type="entry name" value="PROLINE OXIDASE"/>
    <property type="match status" value="1"/>
</dbReference>
<evidence type="ECO:0000256" key="2">
    <source>
        <dbReference type="ARBA" id="ARBA00012695"/>
    </source>
</evidence>
<keyword evidence="4 10" id="KW-0547">Nucleotide-binding</keyword>
<reference evidence="12 13" key="1">
    <citation type="submission" date="2016-10" db="EMBL/GenBank/DDBJ databases">
        <authorList>
            <person name="de Groot N.N."/>
        </authorList>
    </citation>
    <scope>NUCLEOTIDE SEQUENCE [LARGE SCALE GENOMIC DNA]</scope>
    <source>
        <strain evidence="12 13">DSM 43794</strain>
    </source>
</reference>
<comment type="cofactor">
    <cofactor evidence="10">
        <name>FAD</name>
        <dbReference type="ChEBI" id="CHEBI:57692"/>
    </cofactor>
    <text evidence="10">Binds 1 FAD per subunit.</text>
</comment>
<dbReference type="GO" id="GO:0010133">
    <property type="term" value="P:L-proline catabolic process to L-glutamate"/>
    <property type="evidence" value="ECO:0007669"/>
    <property type="project" value="UniProtKB-UniPathway"/>
</dbReference>
<dbReference type="InterPro" id="IPR029041">
    <property type="entry name" value="FAD-linked_oxidoreductase-like"/>
</dbReference>
<keyword evidence="5 10" id="KW-0274">FAD</keyword>
<feature type="binding site" evidence="10">
    <location>
        <position position="178"/>
    </location>
    <ligand>
        <name>FAD</name>
        <dbReference type="ChEBI" id="CHEBI:57692"/>
    </ligand>
</feature>
<dbReference type="SUPFAM" id="SSF51730">
    <property type="entry name" value="FAD-linked oxidoreductase"/>
    <property type="match status" value="1"/>
</dbReference>
<evidence type="ECO:0000256" key="10">
    <source>
        <dbReference type="PIRSR" id="PIRSR000196-2"/>
    </source>
</evidence>
<keyword evidence="7" id="KW-0642">Proline metabolism</keyword>
<dbReference type="AlphaFoldDB" id="A0A1H1GI29"/>
<dbReference type="EC" id="1.5.5.2" evidence="2"/>